<dbReference type="SUPFAM" id="SSF52540">
    <property type="entry name" value="P-loop containing nucleoside triphosphate hydrolases"/>
    <property type="match status" value="1"/>
</dbReference>
<keyword evidence="3" id="KW-0378">Hydrolase</keyword>
<gene>
    <name evidence="5" type="ordered locus">Tpen_0371</name>
</gene>
<evidence type="ECO:0000256" key="2">
    <source>
        <dbReference type="ARBA" id="ARBA00022741"/>
    </source>
</evidence>
<accession>A1RX50</accession>
<sequence>MVKYLVVFIVGPAGSGKSTFTSSFKDWLLSQSTPASTINLDPAVEYLDYDPDIDIREYVFVRDVIEKYNLGPNGAIIASVDLAVEHLDKVQAAMEDLPEGYVLVDTPGQMEIFAYRQSGTYIVSELCSSSSLCAAVFMVDASIATQPYNFLSQLFLSASMYYRLRLPLTVAVNKIDVLEDMEKNRLLNWLSDVESMENELEFASNVDRVFTKRVLRLLSDFMEVVPFVPVSAKTKENFEQVYFYLQQIYRGGEDFERDASEL</sequence>
<keyword evidence="4" id="KW-0342">GTP-binding</keyword>
<dbReference type="EMBL" id="CP000505">
    <property type="protein sequence ID" value="ABL77780.1"/>
    <property type="molecule type" value="Genomic_DNA"/>
</dbReference>
<dbReference type="GO" id="GO:0005525">
    <property type="term" value="F:GTP binding"/>
    <property type="evidence" value="ECO:0007669"/>
    <property type="project" value="UniProtKB-KW"/>
</dbReference>
<dbReference type="Proteomes" id="UP000000641">
    <property type="component" value="Chromosome"/>
</dbReference>
<dbReference type="PRINTS" id="PR00449">
    <property type="entry name" value="RASTRNSFRMNG"/>
</dbReference>
<dbReference type="NCBIfam" id="NF010340">
    <property type="entry name" value="PRK13768.1-2"/>
    <property type="match status" value="1"/>
</dbReference>
<dbReference type="eggNOG" id="arCOG01225">
    <property type="taxonomic scope" value="Archaea"/>
</dbReference>
<evidence type="ECO:0000256" key="3">
    <source>
        <dbReference type="ARBA" id="ARBA00022801"/>
    </source>
</evidence>
<comment type="similarity">
    <text evidence="1">Belongs to the GPN-loop GTPase family.</text>
</comment>
<dbReference type="GO" id="GO:0003924">
    <property type="term" value="F:GTPase activity"/>
    <property type="evidence" value="ECO:0007669"/>
    <property type="project" value="TreeGrafter"/>
</dbReference>
<keyword evidence="2" id="KW-0547">Nucleotide-binding</keyword>
<evidence type="ECO:0000313" key="6">
    <source>
        <dbReference type="Proteomes" id="UP000000641"/>
    </source>
</evidence>
<organism evidence="5 6">
    <name type="scientific">Thermofilum pendens (strain DSM 2475 / Hrk 5)</name>
    <dbReference type="NCBI Taxonomy" id="368408"/>
    <lineage>
        <taxon>Archaea</taxon>
        <taxon>Thermoproteota</taxon>
        <taxon>Thermoprotei</taxon>
        <taxon>Thermofilales</taxon>
        <taxon>Thermofilaceae</taxon>
        <taxon>Thermofilum</taxon>
    </lineage>
</organism>
<evidence type="ECO:0008006" key="7">
    <source>
        <dbReference type="Google" id="ProtNLM"/>
    </source>
</evidence>
<dbReference type="InterPro" id="IPR027417">
    <property type="entry name" value="P-loop_NTPase"/>
</dbReference>
<dbReference type="HOGENOM" id="CLU_037460_3_0_2"/>
<dbReference type="RefSeq" id="WP_011752045.1">
    <property type="nucleotide sequence ID" value="NC_008698.1"/>
</dbReference>
<keyword evidence="6" id="KW-1185">Reference proteome</keyword>
<dbReference type="InterPro" id="IPR004130">
    <property type="entry name" value="Gpn"/>
</dbReference>
<dbReference type="STRING" id="368408.Tpen_0371"/>
<proteinExistence type="inferred from homology"/>
<dbReference type="KEGG" id="tpe:Tpen_0371"/>
<dbReference type="AlphaFoldDB" id="A1RX50"/>
<dbReference type="PANTHER" id="PTHR21231:SF8">
    <property type="entry name" value="GPN-LOOP GTPASE 1"/>
    <property type="match status" value="1"/>
</dbReference>
<protein>
    <recommendedName>
        <fullName evidence="7">GTPase</fullName>
    </recommendedName>
</protein>
<evidence type="ECO:0000256" key="4">
    <source>
        <dbReference type="ARBA" id="ARBA00023134"/>
    </source>
</evidence>
<dbReference type="GeneID" id="4600771"/>
<evidence type="ECO:0000256" key="1">
    <source>
        <dbReference type="ARBA" id="ARBA00005290"/>
    </source>
</evidence>
<dbReference type="PANTHER" id="PTHR21231">
    <property type="entry name" value="XPA-BINDING PROTEIN 1-RELATED"/>
    <property type="match status" value="1"/>
</dbReference>
<name>A1RX50_THEPD</name>
<dbReference type="Pfam" id="PF03029">
    <property type="entry name" value="ATP_bind_1"/>
    <property type="match status" value="1"/>
</dbReference>
<dbReference type="OrthoDB" id="31092at2157"/>
<dbReference type="Gene3D" id="3.40.50.300">
    <property type="entry name" value="P-loop containing nucleotide triphosphate hydrolases"/>
    <property type="match status" value="1"/>
</dbReference>
<evidence type="ECO:0000313" key="5">
    <source>
        <dbReference type="EMBL" id="ABL77780.1"/>
    </source>
</evidence>
<dbReference type="EnsemblBacteria" id="ABL77780">
    <property type="protein sequence ID" value="ABL77780"/>
    <property type="gene ID" value="Tpen_0371"/>
</dbReference>
<reference evidence="6" key="1">
    <citation type="journal article" date="2008" name="J. Bacteriol.">
        <title>Genome sequence of Thermofilum pendens reveals an exceptional loss of biosynthetic pathways without genome reduction.</title>
        <authorList>
            <person name="Anderson I."/>
            <person name="Rodriguez J."/>
            <person name="Susanti D."/>
            <person name="Porat I."/>
            <person name="Reich C."/>
            <person name="Ulrich L.E."/>
            <person name="Elkins J.G."/>
            <person name="Mavromatis K."/>
            <person name="Lykidis A."/>
            <person name="Kim E."/>
            <person name="Thompson L.S."/>
            <person name="Nolan M."/>
            <person name="Land M."/>
            <person name="Copeland A."/>
            <person name="Lapidus A."/>
            <person name="Lucas S."/>
            <person name="Detter C."/>
            <person name="Zhulin I.B."/>
            <person name="Olsen G.J."/>
            <person name="Whitman W."/>
            <person name="Mukhopadhyay B."/>
            <person name="Bristow J."/>
            <person name="Kyrpides N."/>
        </authorList>
    </citation>
    <scope>NUCLEOTIDE SEQUENCE [LARGE SCALE GENOMIC DNA]</scope>
    <source>
        <strain evidence="6">DSM 2475 / Hrk 5</strain>
    </source>
</reference>